<evidence type="ECO:0000256" key="1">
    <source>
        <dbReference type="ARBA" id="ARBA00004948"/>
    </source>
</evidence>
<feature type="domain" description="Thiamine phosphate synthase/TenI" evidence="3">
    <location>
        <begin position="25"/>
        <end position="181"/>
    </location>
</feature>
<dbReference type="EMBL" id="UINC01151430">
    <property type="protein sequence ID" value="SVD45033.1"/>
    <property type="molecule type" value="Genomic_DNA"/>
</dbReference>
<reference evidence="4" key="1">
    <citation type="submission" date="2018-05" db="EMBL/GenBank/DDBJ databases">
        <authorList>
            <person name="Lanie J.A."/>
            <person name="Ng W.-L."/>
            <person name="Kazmierczak K.M."/>
            <person name="Andrzejewski T.M."/>
            <person name="Davidsen T.M."/>
            <person name="Wayne K.J."/>
            <person name="Tettelin H."/>
            <person name="Glass J.I."/>
            <person name="Rusch D."/>
            <person name="Podicherti R."/>
            <person name="Tsui H.-C.T."/>
            <person name="Winkler M.E."/>
        </authorList>
    </citation>
    <scope>NUCLEOTIDE SEQUENCE</scope>
</reference>
<dbReference type="InterPro" id="IPR013785">
    <property type="entry name" value="Aldolase_TIM"/>
</dbReference>
<accession>A0A382VEV7</accession>
<dbReference type="AlphaFoldDB" id="A0A382VEV7"/>
<dbReference type="PANTHER" id="PTHR20857">
    <property type="entry name" value="THIAMINE-PHOSPHATE PYROPHOSPHORYLASE"/>
    <property type="match status" value="1"/>
</dbReference>
<evidence type="ECO:0000313" key="4">
    <source>
        <dbReference type="EMBL" id="SVD45033.1"/>
    </source>
</evidence>
<protein>
    <recommendedName>
        <fullName evidence="3">Thiamine phosphate synthase/TenI domain-containing protein</fullName>
    </recommendedName>
</protein>
<name>A0A382VEV7_9ZZZZ</name>
<dbReference type="CDD" id="cd00564">
    <property type="entry name" value="TMP_TenI"/>
    <property type="match status" value="1"/>
</dbReference>
<dbReference type="SUPFAM" id="SSF51391">
    <property type="entry name" value="Thiamin phosphate synthase"/>
    <property type="match status" value="1"/>
</dbReference>
<keyword evidence="2" id="KW-0784">Thiamine biosynthesis</keyword>
<dbReference type="GO" id="GO:0009228">
    <property type="term" value="P:thiamine biosynthetic process"/>
    <property type="evidence" value="ECO:0007669"/>
    <property type="project" value="UniProtKB-KW"/>
</dbReference>
<dbReference type="InterPro" id="IPR022998">
    <property type="entry name" value="ThiamineP_synth_TenI"/>
</dbReference>
<proteinExistence type="predicted"/>
<sequence length="181" mass="20688">MSNYKFPEANKYIIQTLYLPDTYGISRKTYKDYSHLFSTARDYFNSGLKIFQLRLNFERDEKFKKNIEKISKEAKKNNAKLILNGLASDIEHYTVDGIHLKSKQLLNYTSRPISGNYILGASCHNEKELIQAKKLNVNYAFISPVLNTNSHPTETPLGWGNFKNLAKKANFPVYALGGISP</sequence>
<comment type="pathway">
    <text evidence="1">Cofactor biosynthesis; thiamine diphosphate biosynthesis.</text>
</comment>
<dbReference type="GO" id="GO:0005737">
    <property type="term" value="C:cytoplasm"/>
    <property type="evidence" value="ECO:0007669"/>
    <property type="project" value="TreeGrafter"/>
</dbReference>
<feature type="non-terminal residue" evidence="4">
    <location>
        <position position="181"/>
    </location>
</feature>
<gene>
    <name evidence="4" type="ORF">METZ01_LOCUS397887</name>
</gene>
<dbReference type="GO" id="GO:0004789">
    <property type="term" value="F:thiamine-phosphate diphosphorylase activity"/>
    <property type="evidence" value="ECO:0007669"/>
    <property type="project" value="TreeGrafter"/>
</dbReference>
<dbReference type="Gene3D" id="3.20.20.70">
    <property type="entry name" value="Aldolase class I"/>
    <property type="match status" value="1"/>
</dbReference>
<dbReference type="InterPro" id="IPR036206">
    <property type="entry name" value="ThiamineP_synth_sf"/>
</dbReference>
<dbReference type="Pfam" id="PF02581">
    <property type="entry name" value="TMP-TENI"/>
    <property type="match status" value="1"/>
</dbReference>
<evidence type="ECO:0000256" key="2">
    <source>
        <dbReference type="ARBA" id="ARBA00022977"/>
    </source>
</evidence>
<evidence type="ECO:0000259" key="3">
    <source>
        <dbReference type="Pfam" id="PF02581"/>
    </source>
</evidence>
<organism evidence="4">
    <name type="scientific">marine metagenome</name>
    <dbReference type="NCBI Taxonomy" id="408172"/>
    <lineage>
        <taxon>unclassified sequences</taxon>
        <taxon>metagenomes</taxon>
        <taxon>ecological metagenomes</taxon>
    </lineage>
</organism>
<dbReference type="PANTHER" id="PTHR20857:SF15">
    <property type="entry name" value="THIAMINE-PHOSPHATE SYNTHASE"/>
    <property type="match status" value="1"/>
</dbReference>